<keyword evidence="2" id="KW-1185">Reference proteome</keyword>
<evidence type="ECO:0000313" key="2">
    <source>
        <dbReference type="Proteomes" id="UP000190890"/>
    </source>
</evidence>
<dbReference type="Proteomes" id="UP000190890">
    <property type="component" value="Unassembled WGS sequence"/>
</dbReference>
<dbReference type="EMBL" id="LZZM01000125">
    <property type="protein sequence ID" value="OOM78552.1"/>
    <property type="molecule type" value="Genomic_DNA"/>
</dbReference>
<proteinExistence type="predicted"/>
<protein>
    <submittedName>
        <fullName evidence="1">Uncharacterized protein</fullName>
    </submittedName>
</protein>
<sequence length="267" mass="31159">MLVQYDETDFEFIKRLATHFETVLIVDSVTNKSRFHFAIEPISNEVELKSEIREAKTRLDNFTKIKCVSKEDVIEQDFVGWKAESKNYFSLGSEPTYNEKKIIVAKVEMKQMKGEIIFTYELKFLKGIKTIYKINSKLKGTSLEGIVKKCRNNEMQLHFCINDSYENIDSNKWFQYGREVSNFYCMPVIESKVRVAFLSGDEKDTIVTNTVRIAEPGDKYYSKISEHNNKSYSTVDGQELLITPEMLQIAEINYYNPIKKLIIYGYL</sequence>
<organism evidence="1 2">
    <name type="scientific">Clostridium puniceum</name>
    <dbReference type="NCBI Taxonomy" id="29367"/>
    <lineage>
        <taxon>Bacteria</taxon>
        <taxon>Bacillati</taxon>
        <taxon>Bacillota</taxon>
        <taxon>Clostridia</taxon>
        <taxon>Eubacteriales</taxon>
        <taxon>Clostridiaceae</taxon>
        <taxon>Clostridium</taxon>
    </lineage>
</organism>
<dbReference type="AlphaFoldDB" id="A0A1S8TLT8"/>
<evidence type="ECO:0000313" key="1">
    <source>
        <dbReference type="EMBL" id="OOM78552.1"/>
    </source>
</evidence>
<name>A0A1S8TLT8_9CLOT</name>
<gene>
    <name evidence="1" type="ORF">CLPUN_19140</name>
</gene>
<reference evidence="1 2" key="1">
    <citation type="submission" date="2016-05" db="EMBL/GenBank/DDBJ databases">
        <title>Microbial solvent formation.</title>
        <authorList>
            <person name="Poehlein A."/>
            <person name="Montoya Solano J.D."/>
            <person name="Flitsch S."/>
            <person name="Krabben P."/>
            <person name="Duerre P."/>
            <person name="Daniel R."/>
        </authorList>
    </citation>
    <scope>NUCLEOTIDE SEQUENCE [LARGE SCALE GENOMIC DNA]</scope>
    <source>
        <strain evidence="1 2">DSM 2619</strain>
    </source>
</reference>
<accession>A0A1S8TLT8</accession>
<dbReference type="RefSeq" id="WP_077847073.1">
    <property type="nucleotide sequence ID" value="NZ_LZZM01000125.1"/>
</dbReference>
<dbReference type="OrthoDB" id="95423at2"/>
<comment type="caution">
    <text evidence="1">The sequence shown here is derived from an EMBL/GenBank/DDBJ whole genome shotgun (WGS) entry which is preliminary data.</text>
</comment>